<reference evidence="2" key="3">
    <citation type="submission" date="2023-01" db="EMBL/GenBank/DDBJ databases">
        <authorList>
            <person name="Sun Q."/>
            <person name="Evtushenko L."/>
        </authorList>
    </citation>
    <scope>NUCLEOTIDE SEQUENCE</scope>
    <source>
        <strain evidence="2">VKM B-1606</strain>
    </source>
</reference>
<dbReference type="Proteomes" id="UP000758856">
    <property type="component" value="Unassembled WGS sequence"/>
</dbReference>
<name>A0A9W6IU22_9HYPH</name>
<comment type="caution">
    <text evidence="2">The sequence shown here is derived from an EMBL/GenBank/DDBJ whole genome shotgun (WGS) entry which is preliminary data.</text>
</comment>
<organism evidence="2 5">
    <name type="scientific">Methylopila capsulata</name>
    <dbReference type="NCBI Taxonomy" id="61654"/>
    <lineage>
        <taxon>Bacteria</taxon>
        <taxon>Pseudomonadati</taxon>
        <taxon>Pseudomonadota</taxon>
        <taxon>Alphaproteobacteria</taxon>
        <taxon>Hyphomicrobiales</taxon>
        <taxon>Methylopilaceae</taxon>
        <taxon>Methylopila</taxon>
    </lineage>
</organism>
<evidence type="ECO:0000313" key="5">
    <source>
        <dbReference type="Proteomes" id="UP001143400"/>
    </source>
</evidence>
<dbReference type="EMBL" id="BSFF01000003">
    <property type="protein sequence ID" value="GLK56522.1"/>
    <property type="molecule type" value="Genomic_DNA"/>
</dbReference>
<evidence type="ECO:0000313" key="2">
    <source>
        <dbReference type="EMBL" id="GLK56522.1"/>
    </source>
</evidence>
<protein>
    <submittedName>
        <fullName evidence="2">Uncharacterized protein</fullName>
    </submittedName>
</protein>
<feature type="region of interest" description="Disordered" evidence="1">
    <location>
        <begin position="21"/>
        <end position="61"/>
    </location>
</feature>
<evidence type="ECO:0000313" key="3">
    <source>
        <dbReference type="EMBL" id="MBM7852313.1"/>
    </source>
</evidence>
<reference evidence="3 4" key="2">
    <citation type="submission" date="2021-01" db="EMBL/GenBank/DDBJ databases">
        <title>Genomic Encyclopedia of Type Strains, Phase IV (KMG-IV): sequencing the most valuable type-strain genomes for metagenomic binning, comparative biology and taxonomic classification.</title>
        <authorList>
            <person name="Goeker M."/>
        </authorList>
    </citation>
    <scope>NUCLEOTIDE SEQUENCE [LARGE SCALE GENOMIC DNA]</scope>
    <source>
        <strain evidence="3 4">DSM 6130</strain>
    </source>
</reference>
<dbReference type="AlphaFoldDB" id="A0A9W6IU22"/>
<keyword evidence="4" id="KW-1185">Reference proteome</keyword>
<feature type="compositionally biased region" description="Acidic residues" evidence="1">
    <location>
        <begin position="32"/>
        <end position="43"/>
    </location>
</feature>
<sequence length="61" mass="6448">MAAERDFDTLTIIRPSHLDAGAVRAAAASPESDLDDGETEVEDSGAGSFLDRFVPPASSRR</sequence>
<reference evidence="2" key="1">
    <citation type="journal article" date="2014" name="Int. J. Syst. Evol. Microbiol.">
        <title>Complete genome sequence of Corynebacterium casei LMG S-19264T (=DSM 44701T), isolated from a smear-ripened cheese.</title>
        <authorList>
            <consortium name="US DOE Joint Genome Institute (JGI-PGF)"/>
            <person name="Walter F."/>
            <person name="Albersmeier A."/>
            <person name="Kalinowski J."/>
            <person name="Ruckert C."/>
        </authorList>
    </citation>
    <scope>NUCLEOTIDE SEQUENCE</scope>
    <source>
        <strain evidence="2">VKM B-1606</strain>
    </source>
</reference>
<gene>
    <name evidence="2" type="ORF">GCM10008170_25410</name>
    <name evidence="3" type="ORF">JOD31_002555</name>
</gene>
<proteinExistence type="predicted"/>
<evidence type="ECO:0000256" key="1">
    <source>
        <dbReference type="SAM" id="MobiDB-lite"/>
    </source>
</evidence>
<accession>A0A9W6IU22</accession>
<evidence type="ECO:0000313" key="4">
    <source>
        <dbReference type="Proteomes" id="UP000758856"/>
    </source>
</evidence>
<dbReference type="Proteomes" id="UP001143400">
    <property type="component" value="Unassembled WGS sequence"/>
</dbReference>
<dbReference type="EMBL" id="JAFBCY010000003">
    <property type="protein sequence ID" value="MBM7852313.1"/>
    <property type="molecule type" value="Genomic_DNA"/>
</dbReference>
<dbReference type="RefSeq" id="WP_204950721.1">
    <property type="nucleotide sequence ID" value="NZ_BSFF01000003.1"/>
</dbReference>